<evidence type="ECO:0008006" key="3">
    <source>
        <dbReference type="Google" id="ProtNLM"/>
    </source>
</evidence>
<reference evidence="1 2" key="1">
    <citation type="submission" date="2008-09" db="EMBL/GenBank/DDBJ databases">
        <authorList>
            <person name="Fulton L."/>
            <person name="Clifton S."/>
            <person name="Fulton B."/>
            <person name="Xu J."/>
            <person name="Minx P."/>
            <person name="Pepin K.H."/>
            <person name="Johnson M."/>
            <person name="Thiruvilangam P."/>
            <person name="Bhonagiri V."/>
            <person name="Nash W.E."/>
            <person name="Mardis E.R."/>
            <person name="Wilson R.K."/>
        </authorList>
    </citation>
    <scope>NUCLEOTIDE SEQUENCE [LARGE SCALE GENOMIC DNA]</scope>
    <source>
        <strain evidence="1 2">DSM 13275</strain>
    </source>
</reference>
<dbReference type="AlphaFoldDB" id="B6FZT3"/>
<reference evidence="1 2" key="2">
    <citation type="submission" date="2008-10" db="EMBL/GenBank/DDBJ databases">
        <title>Draft genome sequence of Clostridium hiranonis (DSM 13275).</title>
        <authorList>
            <person name="Sudarsanam P."/>
            <person name="Ley R."/>
            <person name="Guruge J."/>
            <person name="Turnbaugh P.J."/>
            <person name="Mahowald M."/>
            <person name="Liep D."/>
            <person name="Gordon J."/>
        </authorList>
    </citation>
    <scope>NUCLEOTIDE SEQUENCE [LARGE SCALE GENOMIC DNA]</scope>
    <source>
        <strain evidence="1 2">DSM 13275</strain>
    </source>
</reference>
<accession>B6FZT3</accession>
<dbReference type="STRING" id="500633.CLOHIR_01387"/>
<dbReference type="eggNOG" id="COG5418">
    <property type="taxonomic scope" value="Bacteria"/>
</dbReference>
<proteinExistence type="predicted"/>
<name>B6FZT3_PEPHT</name>
<dbReference type="InterPro" id="IPR054648">
    <property type="entry name" value="TudS-rel"/>
</dbReference>
<dbReference type="Proteomes" id="UP000003178">
    <property type="component" value="Unassembled WGS sequence"/>
</dbReference>
<dbReference type="NCBIfam" id="NF045597">
    <property type="entry name" value="TudS_rel_CD3072"/>
    <property type="match status" value="1"/>
</dbReference>
<dbReference type="EMBL" id="ABWP01000058">
    <property type="protein sequence ID" value="EEA85027.1"/>
    <property type="molecule type" value="Genomic_DNA"/>
</dbReference>
<keyword evidence="2" id="KW-1185">Reference proteome</keyword>
<dbReference type="RefSeq" id="WP_006440308.1">
    <property type="nucleotide sequence ID" value="NZ_DS995356.1"/>
</dbReference>
<comment type="caution">
    <text evidence="1">The sequence shown here is derived from an EMBL/GenBank/DDBJ whole genome shotgun (WGS) entry which is preliminary data.</text>
</comment>
<gene>
    <name evidence="1" type="ORF">CLOHIR_01387</name>
</gene>
<organism evidence="1 2">
    <name type="scientific">Peptacetobacter hiranonis (strain DSM 13275 / JCM 10541 / KCTC 15199 / TO-931)</name>
    <name type="common">Clostridium hiranonis</name>
    <dbReference type="NCBI Taxonomy" id="500633"/>
    <lineage>
        <taxon>Bacteria</taxon>
        <taxon>Bacillati</taxon>
        <taxon>Bacillota</taxon>
        <taxon>Clostridia</taxon>
        <taxon>Peptostreptococcales</taxon>
        <taxon>Peptostreptococcaceae</taxon>
        <taxon>Peptacetobacter</taxon>
    </lineage>
</organism>
<protein>
    <recommendedName>
        <fullName evidence="3">DUF523 domain-containing protein</fullName>
    </recommendedName>
</protein>
<sequence length="183" mass="20800">MKDIILVSHCMLNTFSKVESFGEEEGREEARRKVMKTIIENGIGIIQLPCPELIMYGTKRWGHVKDQFDTPHFRNVCRCEFEIYLQQLQEYINNGYNIIGILGIDGSPSCGVDLTCVGDWRGEIGSNPNLRQTIDSIKYIGEKGVLMDEISKILSENGIELEMFGFQTETADKICERIENAVK</sequence>
<dbReference type="OrthoDB" id="5420310at2"/>
<evidence type="ECO:0000313" key="2">
    <source>
        <dbReference type="Proteomes" id="UP000003178"/>
    </source>
</evidence>
<dbReference type="HOGENOM" id="CLU_120866_1_0_9"/>
<evidence type="ECO:0000313" key="1">
    <source>
        <dbReference type="EMBL" id="EEA85027.1"/>
    </source>
</evidence>